<keyword evidence="3" id="KW-1185">Reference proteome</keyword>
<dbReference type="EMBL" id="JAAXOM010000013">
    <property type="protein sequence ID" value="NKX91525.1"/>
    <property type="molecule type" value="Genomic_DNA"/>
</dbReference>
<name>A0A846WEE8_9NOCA</name>
<dbReference type="Proteomes" id="UP000572007">
    <property type="component" value="Unassembled WGS sequence"/>
</dbReference>
<protein>
    <submittedName>
        <fullName evidence="2">SDR family oxidoreductase</fullName>
    </submittedName>
</protein>
<reference evidence="2 3" key="1">
    <citation type="submission" date="2020-04" db="EMBL/GenBank/DDBJ databases">
        <title>MicrobeNet Type strains.</title>
        <authorList>
            <person name="Nicholson A.C."/>
        </authorList>
    </citation>
    <scope>NUCLEOTIDE SEQUENCE [LARGE SCALE GENOMIC DNA]</scope>
    <source>
        <strain evidence="2 3">DSM 44960</strain>
    </source>
</reference>
<dbReference type="CDD" id="cd05269">
    <property type="entry name" value="TMR_SDR_a"/>
    <property type="match status" value="1"/>
</dbReference>
<sequence>MILITGATGTIGNALVSHLVAEGVAVRATTRDPANATFPAGVEVVRVDYRDPATFAPAMAGIEAAFLNGLPGPDDTDVDAALVEAARVAGVRRVVKLSIIAAGDPRLGVPGRWHVPGEDAVRSSGLEWTILRPNTFASNTLSWIEPLRAGLPVPNLTGDGRQAVVDPRDVAEVAAAALRTGDHHGRTYTLTGPTLQTAREQAAALAEVLGRPIAVTDIAEDDAPEFMRSAGLSPAFVEAASQGQSFIRHGHNELVTDDIAAVLGRPPRDYAEWAADHRTAFTEH</sequence>
<dbReference type="InterPro" id="IPR051604">
    <property type="entry name" value="Ergot_Alk_Oxidoreductase"/>
</dbReference>
<dbReference type="AlphaFoldDB" id="A0A846WEE8"/>
<dbReference type="RefSeq" id="WP_067644220.1">
    <property type="nucleotide sequence ID" value="NZ_JAAXOM010000013.1"/>
</dbReference>
<dbReference type="Gene3D" id="3.40.50.720">
    <property type="entry name" value="NAD(P)-binding Rossmann-like Domain"/>
    <property type="match status" value="1"/>
</dbReference>
<organism evidence="2 3">
    <name type="scientific">Nocardia coubleae</name>
    <dbReference type="NCBI Taxonomy" id="356147"/>
    <lineage>
        <taxon>Bacteria</taxon>
        <taxon>Bacillati</taxon>
        <taxon>Actinomycetota</taxon>
        <taxon>Actinomycetes</taxon>
        <taxon>Mycobacteriales</taxon>
        <taxon>Nocardiaceae</taxon>
        <taxon>Nocardia</taxon>
    </lineage>
</organism>
<comment type="caution">
    <text evidence="2">The sequence shown here is derived from an EMBL/GenBank/DDBJ whole genome shotgun (WGS) entry which is preliminary data.</text>
</comment>
<dbReference type="Pfam" id="PF13460">
    <property type="entry name" value="NAD_binding_10"/>
    <property type="match status" value="1"/>
</dbReference>
<dbReference type="InterPro" id="IPR036291">
    <property type="entry name" value="NAD(P)-bd_dom_sf"/>
</dbReference>
<dbReference type="Gene3D" id="3.90.25.10">
    <property type="entry name" value="UDP-galactose 4-epimerase, domain 1"/>
    <property type="match status" value="1"/>
</dbReference>
<dbReference type="PANTHER" id="PTHR43162:SF1">
    <property type="entry name" value="PRESTALK A DIFFERENTIATION PROTEIN A"/>
    <property type="match status" value="1"/>
</dbReference>
<evidence type="ECO:0000313" key="3">
    <source>
        <dbReference type="Proteomes" id="UP000572007"/>
    </source>
</evidence>
<accession>A0A846WEE8</accession>
<evidence type="ECO:0000313" key="2">
    <source>
        <dbReference type="EMBL" id="NKX91525.1"/>
    </source>
</evidence>
<evidence type="ECO:0000259" key="1">
    <source>
        <dbReference type="Pfam" id="PF13460"/>
    </source>
</evidence>
<dbReference type="SUPFAM" id="SSF51735">
    <property type="entry name" value="NAD(P)-binding Rossmann-fold domains"/>
    <property type="match status" value="1"/>
</dbReference>
<dbReference type="InterPro" id="IPR016040">
    <property type="entry name" value="NAD(P)-bd_dom"/>
</dbReference>
<proteinExistence type="predicted"/>
<dbReference type="PANTHER" id="PTHR43162">
    <property type="match status" value="1"/>
</dbReference>
<gene>
    <name evidence="2" type="ORF">HGA10_30020</name>
</gene>
<feature type="domain" description="NAD(P)-binding" evidence="1">
    <location>
        <begin position="6"/>
        <end position="179"/>
    </location>
</feature>